<proteinExistence type="predicted"/>
<evidence type="ECO:0000313" key="2">
    <source>
        <dbReference type="EMBL" id="KAF2889247.1"/>
    </source>
</evidence>
<feature type="compositionally biased region" description="Basic and acidic residues" evidence="1">
    <location>
        <begin position="1"/>
        <end position="12"/>
    </location>
</feature>
<keyword evidence="3" id="KW-1185">Reference proteome</keyword>
<dbReference type="InterPro" id="IPR012337">
    <property type="entry name" value="RNaseH-like_sf"/>
</dbReference>
<dbReference type="OrthoDB" id="7475343at2759"/>
<dbReference type="EMBL" id="VTPC01069105">
    <property type="protein sequence ID" value="KAF2889247.1"/>
    <property type="molecule type" value="Genomic_DNA"/>
</dbReference>
<evidence type="ECO:0000313" key="3">
    <source>
        <dbReference type="Proteomes" id="UP000801492"/>
    </source>
</evidence>
<feature type="region of interest" description="Disordered" evidence="1">
    <location>
        <begin position="1"/>
        <end position="21"/>
    </location>
</feature>
<accession>A0A8K0CQ23</accession>
<comment type="caution">
    <text evidence="2">The sequence shown here is derived from an EMBL/GenBank/DDBJ whole genome shotgun (WGS) entry which is preliminary data.</text>
</comment>
<protein>
    <submittedName>
        <fullName evidence="2">Uncharacterized protein</fullName>
    </submittedName>
</protein>
<sequence>MLDSSSEDKSQETPESGSADAALKKELLSYRNKKRVNINENPLKWWRVPREELKDLSPISRRFLSSLPASVPSKQLSAPASADVRLHALAQTTVQRLKAILVSRECPWNKKGKHKTRPQVLPREAIIKIQEHIASFPTKTTHYGSKDISYLDARFTAKTRHVVFIKVGFGRPHVDVRSSCEALGVKLRDARLNNNTKRVSAAKLIVHKRRAKRF</sequence>
<organism evidence="2 3">
    <name type="scientific">Ignelater luminosus</name>
    <name type="common">Cucubano</name>
    <name type="synonym">Pyrophorus luminosus</name>
    <dbReference type="NCBI Taxonomy" id="2038154"/>
    <lineage>
        <taxon>Eukaryota</taxon>
        <taxon>Metazoa</taxon>
        <taxon>Ecdysozoa</taxon>
        <taxon>Arthropoda</taxon>
        <taxon>Hexapoda</taxon>
        <taxon>Insecta</taxon>
        <taxon>Pterygota</taxon>
        <taxon>Neoptera</taxon>
        <taxon>Endopterygota</taxon>
        <taxon>Coleoptera</taxon>
        <taxon>Polyphaga</taxon>
        <taxon>Elateriformia</taxon>
        <taxon>Elateroidea</taxon>
        <taxon>Elateridae</taxon>
        <taxon>Agrypninae</taxon>
        <taxon>Pyrophorini</taxon>
        <taxon>Ignelater</taxon>
    </lineage>
</organism>
<reference evidence="2" key="1">
    <citation type="submission" date="2019-08" db="EMBL/GenBank/DDBJ databases">
        <title>The genome of the North American firefly Photinus pyralis.</title>
        <authorList>
            <consortium name="Photinus pyralis genome working group"/>
            <person name="Fallon T.R."/>
            <person name="Sander Lower S.E."/>
            <person name="Weng J.-K."/>
        </authorList>
    </citation>
    <scope>NUCLEOTIDE SEQUENCE</scope>
    <source>
        <strain evidence="2">TRF0915ILg1</strain>
        <tissue evidence="2">Whole body</tissue>
    </source>
</reference>
<dbReference type="AlphaFoldDB" id="A0A8K0CQ23"/>
<dbReference type="SUPFAM" id="SSF53098">
    <property type="entry name" value="Ribonuclease H-like"/>
    <property type="match status" value="1"/>
</dbReference>
<name>A0A8K0CQ23_IGNLU</name>
<gene>
    <name evidence="2" type="ORF">ILUMI_16926</name>
</gene>
<evidence type="ECO:0000256" key="1">
    <source>
        <dbReference type="SAM" id="MobiDB-lite"/>
    </source>
</evidence>
<dbReference type="Proteomes" id="UP000801492">
    <property type="component" value="Unassembled WGS sequence"/>
</dbReference>